<reference evidence="2" key="1">
    <citation type="submission" date="2018-02" db="EMBL/GenBank/DDBJ databases">
        <title>Draft genome sequencing of Rhodococcus opacus KU647198.</title>
        <authorList>
            <person name="Zheng B.-X."/>
        </authorList>
    </citation>
    <scope>NUCLEOTIDE SEQUENCE [LARGE SCALE GENOMIC DNA]</scope>
    <source>
        <strain evidence="2">04-OD7</strain>
    </source>
</reference>
<organism evidence="1 2">
    <name type="scientific">Rhodococcus opacus</name>
    <name type="common">Nocardia opaca</name>
    <dbReference type="NCBI Taxonomy" id="37919"/>
    <lineage>
        <taxon>Bacteria</taxon>
        <taxon>Bacillati</taxon>
        <taxon>Actinomycetota</taxon>
        <taxon>Actinomycetes</taxon>
        <taxon>Mycobacteriales</taxon>
        <taxon>Nocardiaceae</taxon>
        <taxon>Rhodococcus</taxon>
    </lineage>
</organism>
<proteinExistence type="predicted"/>
<comment type="caution">
    <text evidence="1">The sequence shown here is derived from an EMBL/GenBank/DDBJ whole genome shotgun (WGS) entry which is preliminary data.</text>
</comment>
<dbReference type="InterPro" id="IPR011009">
    <property type="entry name" value="Kinase-like_dom_sf"/>
</dbReference>
<sequence length="362" mass="39341">MTEALDVVGAAIVPSDLFGPITHDPAAQRAARRRFHRLSVLIHPDRVDPAYAARAAAAFTHASNLYRRWQHDATTTTSTSTSATATATATAIVLDGNRGSYLLGPRHARGSIADLHRATDSGGAGVVIKVPRNVSSNALIDAEWAALTEIAASAEGGNDWLRAYFPQLIDHLTHADPVTGARRQVNVLDSLTTGFVTLAEVRAAYPDGLDPRDWVWMHRRLLRALAAAHRAGWVHTAVTADNVLIHPERHGVVLAGWAFATRPGTVPLATIPSRRDHYPPESSTGSPATPAWDVFMAHRLMLTMLADTAPDRLRAFACGCMQPQPGLRPDAVDLLDEFDDLLDTLYGRRRFRPFTMPTTKGQ</sequence>
<name>A0A2S8IB42_RHOOP</name>
<dbReference type="RefSeq" id="WP_105423927.1">
    <property type="nucleotide sequence ID" value="NZ_PUIO01000111.1"/>
</dbReference>
<gene>
    <name evidence="1" type="ORF">C5613_43065</name>
</gene>
<accession>A0A2S8IB42</accession>
<dbReference type="Gene3D" id="1.10.510.10">
    <property type="entry name" value="Transferase(Phosphotransferase) domain 1"/>
    <property type="match status" value="1"/>
</dbReference>
<dbReference type="SUPFAM" id="SSF56112">
    <property type="entry name" value="Protein kinase-like (PK-like)"/>
    <property type="match status" value="1"/>
</dbReference>
<evidence type="ECO:0000313" key="2">
    <source>
        <dbReference type="Proteomes" id="UP000239290"/>
    </source>
</evidence>
<dbReference type="EMBL" id="PUIO01000111">
    <property type="protein sequence ID" value="PQP11879.1"/>
    <property type="molecule type" value="Genomic_DNA"/>
</dbReference>
<protein>
    <recommendedName>
        <fullName evidence="3">Protein kinase domain-containing protein</fullName>
    </recommendedName>
</protein>
<evidence type="ECO:0000313" key="1">
    <source>
        <dbReference type="EMBL" id="PQP11879.1"/>
    </source>
</evidence>
<evidence type="ECO:0008006" key="3">
    <source>
        <dbReference type="Google" id="ProtNLM"/>
    </source>
</evidence>
<dbReference type="Proteomes" id="UP000239290">
    <property type="component" value="Unassembled WGS sequence"/>
</dbReference>
<dbReference type="AlphaFoldDB" id="A0A2S8IB42"/>